<dbReference type="AlphaFoldDB" id="A0AAW1HWG2"/>
<accession>A0AAW1HWG2</accession>
<reference evidence="1 2" key="1">
    <citation type="journal article" date="2024" name="BMC Genomics">
        <title>De novo assembly and annotation of Popillia japonica's genome with initial clues to its potential as an invasive pest.</title>
        <authorList>
            <person name="Cucini C."/>
            <person name="Boschi S."/>
            <person name="Funari R."/>
            <person name="Cardaioli E."/>
            <person name="Iannotti N."/>
            <person name="Marturano G."/>
            <person name="Paoli F."/>
            <person name="Bruttini M."/>
            <person name="Carapelli A."/>
            <person name="Frati F."/>
            <person name="Nardi F."/>
        </authorList>
    </citation>
    <scope>NUCLEOTIDE SEQUENCE [LARGE SCALE GENOMIC DNA]</scope>
    <source>
        <strain evidence="1">DMR45628</strain>
    </source>
</reference>
<evidence type="ECO:0000313" key="1">
    <source>
        <dbReference type="EMBL" id="KAK9681107.1"/>
    </source>
</evidence>
<name>A0AAW1HWG2_POPJA</name>
<proteinExistence type="predicted"/>
<dbReference type="Proteomes" id="UP001458880">
    <property type="component" value="Unassembled WGS sequence"/>
</dbReference>
<comment type="caution">
    <text evidence="1">The sequence shown here is derived from an EMBL/GenBank/DDBJ whole genome shotgun (WGS) entry which is preliminary data.</text>
</comment>
<sequence length="300" mass="33896">MAVVLKKNCGQKVFSDNEESSFLNAVCICGDWGFPLTVTDLRLLAKNYLDEKGRHVGRFNDNMPAIGWAYSLLNRYKDEVSQTLGANIKRALKRDCKQIFRSLERNIKGCSGRHGIVPFDPEQVLRKIPGNDNQPENVVNKVLINYLQRQRFTATPSRKDVRRKKLIAEHGKSVTTINEDSESETEVDEQLTKDDLNGEAIEEAEYFAPNRGNLANGSIVLVKIFGGSRKKTEYRYIGMVQRMNEDGNEIELQGLKSIVQERKLFVVVEGDEFTTEMSDVLVLLPQPTTSEVNGKISYAC</sequence>
<dbReference type="EMBL" id="JASPKY010000845">
    <property type="protein sequence ID" value="KAK9681107.1"/>
    <property type="molecule type" value="Genomic_DNA"/>
</dbReference>
<keyword evidence="2" id="KW-1185">Reference proteome</keyword>
<protein>
    <submittedName>
        <fullName evidence="1">Uncharacterized protein</fullName>
    </submittedName>
</protein>
<gene>
    <name evidence="1" type="ORF">QE152_g38567</name>
</gene>
<evidence type="ECO:0000313" key="2">
    <source>
        <dbReference type="Proteomes" id="UP001458880"/>
    </source>
</evidence>
<organism evidence="1 2">
    <name type="scientific">Popillia japonica</name>
    <name type="common">Japanese beetle</name>
    <dbReference type="NCBI Taxonomy" id="7064"/>
    <lineage>
        <taxon>Eukaryota</taxon>
        <taxon>Metazoa</taxon>
        <taxon>Ecdysozoa</taxon>
        <taxon>Arthropoda</taxon>
        <taxon>Hexapoda</taxon>
        <taxon>Insecta</taxon>
        <taxon>Pterygota</taxon>
        <taxon>Neoptera</taxon>
        <taxon>Endopterygota</taxon>
        <taxon>Coleoptera</taxon>
        <taxon>Polyphaga</taxon>
        <taxon>Scarabaeiformia</taxon>
        <taxon>Scarabaeidae</taxon>
        <taxon>Rutelinae</taxon>
        <taxon>Popillia</taxon>
    </lineage>
</organism>